<reference evidence="1" key="1">
    <citation type="submission" date="2020-12" db="EMBL/GenBank/DDBJ databases">
        <authorList>
            <person name="Mcmullen J.G."/>
        </authorList>
    </citation>
    <scope>NUCLEOTIDE SEQUENCE</scope>
    <source>
        <strain evidence="1">Dm-2019-70</strain>
    </source>
</reference>
<dbReference type="RefSeq" id="WP_211756859.1">
    <property type="nucleotide sequence ID" value="NZ_JAERKF010000022.1"/>
</dbReference>
<evidence type="ECO:0000313" key="2">
    <source>
        <dbReference type="Proteomes" id="UP000676478"/>
    </source>
</evidence>
<dbReference type="EMBL" id="JAERKF010000022">
    <property type="protein sequence ID" value="MBS1011694.1"/>
    <property type="molecule type" value="Genomic_DNA"/>
</dbReference>
<reference evidence="1" key="2">
    <citation type="submission" date="2022-09" db="EMBL/GenBank/DDBJ databases">
        <title>Genome-inferred correspondence between phylogeny and metabolic traits in the wild Drosophila gut microbiome.</title>
        <authorList>
            <person name="Bueno E."/>
            <person name="Blow F."/>
            <person name="Douglas A.E."/>
        </authorList>
    </citation>
    <scope>NUCLEOTIDE SEQUENCE</scope>
    <source>
        <strain evidence="1">Dm-2019-70</strain>
    </source>
</reference>
<sequence length="245" mass="26917">MSDLGNKPATWVVVQLFSLDQADDPMVCRVVLDRSDYLLSRDGVLVAVPGVPVLLAGVVIDSASDDQINEVKGQIKATELPIIVQRIPLALSKVRLRVAEGLRYLIRDVGTVPQADRQVNRLELTGTVVTKPIFEPKNKARFTARFDLQFGTQKQVVCLIHGQLSEQLYRTVNGLESGQTVGIKGGLMAVNQSGDKFVTLKSYQIDPVFNGDGGDEQRENYPLQPRSIKPVSTLVGFGTAWLIKF</sequence>
<dbReference type="Proteomes" id="UP000676478">
    <property type="component" value="Unassembled WGS sequence"/>
</dbReference>
<organism evidence="1 2">
    <name type="scientific">Levilactobacillus brevis</name>
    <name type="common">Lactobacillus brevis</name>
    <dbReference type="NCBI Taxonomy" id="1580"/>
    <lineage>
        <taxon>Bacteria</taxon>
        <taxon>Bacillati</taxon>
        <taxon>Bacillota</taxon>
        <taxon>Bacilli</taxon>
        <taxon>Lactobacillales</taxon>
        <taxon>Lactobacillaceae</taxon>
        <taxon>Levilactobacillus</taxon>
    </lineage>
</organism>
<gene>
    <name evidence="1" type="ORF">JK167_12830</name>
</gene>
<accession>A0AA41JUK8</accession>
<evidence type="ECO:0000313" key="1">
    <source>
        <dbReference type="EMBL" id="MBS1011694.1"/>
    </source>
</evidence>
<name>A0AA41JUK8_LEVBR</name>
<comment type="caution">
    <text evidence="1">The sequence shown here is derived from an EMBL/GenBank/DDBJ whole genome shotgun (WGS) entry which is preliminary data.</text>
</comment>
<protein>
    <submittedName>
        <fullName evidence="1">Uncharacterized protein</fullName>
    </submittedName>
</protein>
<dbReference type="AlphaFoldDB" id="A0AA41JUK8"/>
<proteinExistence type="predicted"/>